<dbReference type="AlphaFoldDB" id="A0A1G1VTE0"/>
<sequence>MDGVLACARYSFAPNYYKYCGPDANRSIAAYLQEGVSDPGLSVYLSEFAVLYPYLKLIAHENGLTNPFDPRVVEAYWVGNNLLEHIGMKSFSQHLLYEQHLKKRLPQKKLKWVIEKVPKGAKLHHSFHVFSIYTRTGQMAVEHTMDTMDSCRISWGQIIANSKWQMADGNIRVRTQQLVYEEGKLRLKEGVTREVMLPVANDFGKTLKPGDWVTTHWGFVCDRISGAKAQKLEYYTHLNLWLANETI</sequence>
<evidence type="ECO:0000313" key="2">
    <source>
        <dbReference type="Proteomes" id="UP000179233"/>
    </source>
</evidence>
<dbReference type="InterPro" id="IPR045660">
    <property type="entry name" value="DUF6390"/>
</dbReference>
<protein>
    <submittedName>
        <fullName evidence="1">Uncharacterized protein</fullName>
    </submittedName>
</protein>
<name>A0A1G1VTE0_9BACT</name>
<comment type="caution">
    <text evidence="1">The sequence shown here is derived from an EMBL/GenBank/DDBJ whole genome shotgun (WGS) entry which is preliminary data.</text>
</comment>
<reference evidence="1 2" key="1">
    <citation type="journal article" date="2016" name="Nat. Commun.">
        <title>Thousands of microbial genomes shed light on interconnected biogeochemical processes in an aquifer system.</title>
        <authorList>
            <person name="Anantharaman K."/>
            <person name="Brown C.T."/>
            <person name="Hug L.A."/>
            <person name="Sharon I."/>
            <person name="Castelle C.J."/>
            <person name="Probst A.J."/>
            <person name="Thomas B.C."/>
            <person name="Singh A."/>
            <person name="Wilkins M.J."/>
            <person name="Karaoz U."/>
            <person name="Brodie E.L."/>
            <person name="Williams K.H."/>
            <person name="Hubbard S.S."/>
            <person name="Banfield J.F."/>
        </authorList>
    </citation>
    <scope>NUCLEOTIDE SEQUENCE [LARGE SCALE GENOMIC DNA]</scope>
</reference>
<dbReference type="Proteomes" id="UP000179233">
    <property type="component" value="Unassembled WGS sequence"/>
</dbReference>
<gene>
    <name evidence="1" type="ORF">A2786_04265</name>
</gene>
<dbReference type="Gene3D" id="2.30.30.140">
    <property type="match status" value="1"/>
</dbReference>
<proteinExistence type="predicted"/>
<organism evidence="1 2">
    <name type="scientific">Candidatus Chisholmbacteria bacterium RIFCSPHIGHO2_01_FULL_52_32</name>
    <dbReference type="NCBI Taxonomy" id="1797591"/>
    <lineage>
        <taxon>Bacteria</taxon>
        <taxon>Candidatus Chisholmiibacteriota</taxon>
    </lineage>
</organism>
<dbReference type="Pfam" id="PF19927">
    <property type="entry name" value="DUF6390"/>
    <property type="match status" value="1"/>
</dbReference>
<dbReference type="EMBL" id="MHCJ01000003">
    <property type="protein sequence ID" value="OGY18683.1"/>
    <property type="molecule type" value="Genomic_DNA"/>
</dbReference>
<accession>A0A1G1VTE0</accession>
<evidence type="ECO:0000313" key="1">
    <source>
        <dbReference type="EMBL" id="OGY18683.1"/>
    </source>
</evidence>